<dbReference type="Proteomes" id="UP001064048">
    <property type="component" value="Chromosome 23"/>
</dbReference>
<evidence type="ECO:0000313" key="2">
    <source>
        <dbReference type="Proteomes" id="UP001064048"/>
    </source>
</evidence>
<comment type="caution">
    <text evidence="1">The sequence shown here is derived from an EMBL/GenBank/DDBJ whole genome shotgun (WGS) entry which is preliminary data.</text>
</comment>
<protein>
    <submittedName>
        <fullName evidence="1">Uncharacterized protein</fullName>
    </submittedName>
</protein>
<organism evidence="1 2">
    <name type="scientific">Choristoneura fumiferana</name>
    <name type="common">Spruce budworm moth</name>
    <name type="synonym">Archips fumiferana</name>
    <dbReference type="NCBI Taxonomy" id="7141"/>
    <lineage>
        <taxon>Eukaryota</taxon>
        <taxon>Metazoa</taxon>
        <taxon>Ecdysozoa</taxon>
        <taxon>Arthropoda</taxon>
        <taxon>Hexapoda</taxon>
        <taxon>Insecta</taxon>
        <taxon>Pterygota</taxon>
        <taxon>Neoptera</taxon>
        <taxon>Endopterygota</taxon>
        <taxon>Lepidoptera</taxon>
        <taxon>Glossata</taxon>
        <taxon>Ditrysia</taxon>
        <taxon>Tortricoidea</taxon>
        <taxon>Tortricidae</taxon>
        <taxon>Tortricinae</taxon>
        <taxon>Choristoneura</taxon>
    </lineage>
</organism>
<dbReference type="EMBL" id="CM046123">
    <property type="protein sequence ID" value="KAI8439046.1"/>
    <property type="molecule type" value="Genomic_DNA"/>
</dbReference>
<evidence type="ECO:0000313" key="1">
    <source>
        <dbReference type="EMBL" id="KAI8439046.1"/>
    </source>
</evidence>
<keyword evidence="2" id="KW-1185">Reference proteome</keyword>
<gene>
    <name evidence="1" type="ORF">MSG28_012918</name>
</gene>
<sequence>MNVDIESFNEAGIVAQNVEPEALQAIVDYIYNPDSLVITEDNVQGILSGASLVAVSGARAAACGWLAAALAPDNALGIKAFADLHSCADLAAAAQRFIDHHFLQVLESDEFLALQPDALAALIDSDRITVPNEEVILDAVIRWMQHGPEERSGSLGRLLAHVRLPLLAREALVARAAAEPLASAPVAVKDLLIEALSLHVLRGPARAAAAAACPRARPRRPPRARAPCSWWADRRPRPCGTWRPTSWTPRAGGPPPRCPRAAAAPAWPCSTTRCWPSAGSTVSDNQLPAGRRALSACHISRTLRVRSVDVYNVAADVWSAGPPLAARRSTLGVAVIDRVVYAVGGFDGTSGLSSAEALSPGAAEWRPVASMRSRRSSVGVAALGGRLYAVGGYDGAARQCLQSVERYDPPATRGSPWPTCRCGGRAPASAWWGARCTPWGARRAGRAPLGRALAADRRLAARAAHAPRAPQRRRRRAGRQAVRGRRGRRRRQPGQRRGQCRMTHCS</sequence>
<name>A0ACC0KR20_CHOFU</name>
<proteinExistence type="predicted"/>
<reference evidence="1 2" key="1">
    <citation type="journal article" date="2022" name="Genome Biol. Evol.">
        <title>The Spruce Budworm Genome: Reconstructing the Evolutionary History of Antifreeze Proteins.</title>
        <authorList>
            <person name="Beliveau C."/>
            <person name="Gagne P."/>
            <person name="Picq S."/>
            <person name="Vernygora O."/>
            <person name="Keeling C.I."/>
            <person name="Pinkney K."/>
            <person name="Doucet D."/>
            <person name="Wen F."/>
            <person name="Johnston J.S."/>
            <person name="Maaroufi H."/>
            <person name="Boyle B."/>
            <person name="Laroche J."/>
            <person name="Dewar K."/>
            <person name="Juretic N."/>
            <person name="Blackburn G."/>
            <person name="Nisole A."/>
            <person name="Brunet B."/>
            <person name="Brandao M."/>
            <person name="Lumley L."/>
            <person name="Duan J."/>
            <person name="Quan G."/>
            <person name="Lucarotti C.J."/>
            <person name="Roe A.D."/>
            <person name="Sperling F.A.H."/>
            <person name="Levesque R.C."/>
            <person name="Cusson M."/>
        </authorList>
    </citation>
    <scope>NUCLEOTIDE SEQUENCE [LARGE SCALE GENOMIC DNA]</scope>
    <source>
        <strain evidence="1">Glfc:IPQL:Cfum</strain>
    </source>
</reference>
<accession>A0ACC0KR20</accession>